<dbReference type="GO" id="GO:0005739">
    <property type="term" value="C:mitochondrion"/>
    <property type="evidence" value="ECO:0007669"/>
    <property type="project" value="TreeGrafter"/>
</dbReference>
<reference evidence="1" key="1">
    <citation type="submission" date="2025-08" db="UniProtKB">
        <authorList>
            <consortium name="RefSeq"/>
        </authorList>
    </citation>
    <scope>IDENTIFICATION</scope>
    <source>
        <tissue evidence="1">Whole insect</tissue>
    </source>
</reference>
<dbReference type="FunCoup" id="A0A6P7F6V8">
    <property type="interactions" value="655"/>
</dbReference>
<organism evidence="1">
    <name type="scientific">Diabrotica virgifera virgifera</name>
    <name type="common">western corn rootworm</name>
    <dbReference type="NCBI Taxonomy" id="50390"/>
    <lineage>
        <taxon>Eukaryota</taxon>
        <taxon>Metazoa</taxon>
        <taxon>Ecdysozoa</taxon>
        <taxon>Arthropoda</taxon>
        <taxon>Hexapoda</taxon>
        <taxon>Insecta</taxon>
        <taxon>Pterygota</taxon>
        <taxon>Neoptera</taxon>
        <taxon>Endopterygota</taxon>
        <taxon>Coleoptera</taxon>
        <taxon>Polyphaga</taxon>
        <taxon>Cucujiformia</taxon>
        <taxon>Chrysomeloidea</taxon>
        <taxon>Chrysomelidae</taxon>
        <taxon>Galerucinae</taxon>
        <taxon>Diabroticina</taxon>
        <taxon>Diabroticites</taxon>
        <taxon>Diabrotica</taxon>
    </lineage>
</organism>
<dbReference type="PANTHER" id="PTHR15889:SF2">
    <property type="entry name" value="LARGE RIBOSOMAL SUBUNIT PROTEIN ML37"/>
    <property type="match status" value="1"/>
</dbReference>
<gene>
    <name evidence="1" type="primary">LOC114326946</name>
</gene>
<dbReference type="AlphaFoldDB" id="A0A6P7F6V8"/>
<proteinExistence type="predicted"/>
<sequence length="406" mass="47254">MRKSPVLLRQHIGWHFYKHWVVQGKRKPLDTGAEKILKSKNIPVYDSKDFLIEKREFEKVEVIGFKDQPKPLDETHPEWNEKPLLSYKDHSVLLEGLDQARIITNTVQLQEGLPDSFEIKNLPKEVDKASKDIIFDSHLFDAEQKKLPKIKNPAKPAWNFPRVYGVTQERRNKLITHRLMKLLESINDRQLVKQRYIFEDLLFSFPFQRNGNLIQLELSGDFVLSSEKPLSPITNSATEHLELPNIHPIDPLITLNKENIYKIRDIYPIKPTVRTSHPHTVFIYFDRESVKNLYEEEVTESQIFGRSLLKTFAAAGSYARQRYGKDATVLKNPVTVQCAQTDGRLFHLGVLQLNTLDLSNKNVKNVWYQTPLQYLFKTCTYKAGKPVLEGYNNQIIKQLNCIYNNV</sequence>
<dbReference type="RefSeq" id="XP_028131226.1">
    <property type="nucleotide sequence ID" value="XM_028275425.1"/>
</dbReference>
<evidence type="ECO:0000313" key="1">
    <source>
        <dbReference type="RefSeq" id="XP_028131226.1"/>
    </source>
</evidence>
<dbReference type="GO" id="GO:0005840">
    <property type="term" value="C:ribosome"/>
    <property type="evidence" value="ECO:0007669"/>
    <property type="project" value="UniProtKB-KW"/>
</dbReference>
<accession>A0A6P7F6V8</accession>
<keyword evidence="1" id="KW-0689">Ribosomal protein</keyword>
<keyword evidence="1" id="KW-0687">Ribonucleoprotein</keyword>
<dbReference type="OrthoDB" id="5835618at2759"/>
<name>A0A6P7F6V8_DIAVI</name>
<dbReference type="InParanoid" id="A0A6P7F6V8"/>
<dbReference type="InterPro" id="IPR052482">
    <property type="entry name" value="mtLSU_mL37"/>
</dbReference>
<protein>
    <submittedName>
        <fullName evidence="1">39S ribosomal protein L37, mitochondrial</fullName>
    </submittedName>
</protein>
<dbReference type="PANTHER" id="PTHR15889">
    <property type="entry name" value="MITOCHONDRIAL RIBOSOMAL PROTEIN L37"/>
    <property type="match status" value="1"/>
</dbReference>